<comment type="similarity">
    <text evidence="2">Belongs to the GSP J family.</text>
</comment>
<keyword evidence="5" id="KW-0488">Methylation</keyword>
<dbReference type="OrthoDB" id="9794345at2"/>
<sequence length="215" mass="23996">MKRGTDCIQLKARGFTLIEVMLAMAVLAIIGMASASVFQQMTQAESRSSERHALLAELQFALLIIDRDVRQLVARNRRAEGQQESFYISNDSRLLESDSGGLAFVRAGWVNPQQALPRSELQPVVYRVRDQVLQRLSLPFVDSVSGQPQVQALLTGVENFEVQFTTPGTGTQVSRWQQAEQLPEQVRIRIEHAQLGVIERVLLTSGAQPLELVNE</sequence>
<dbReference type="Proteomes" id="UP000286976">
    <property type="component" value="Unassembled WGS sequence"/>
</dbReference>
<protein>
    <recommendedName>
        <fullName evidence="3">Type II secretion system protein J</fullName>
    </recommendedName>
</protein>
<dbReference type="Gene3D" id="2.10.70.20">
    <property type="entry name" value="gspk-gspi-gspj complex like domains"/>
    <property type="match status" value="1"/>
</dbReference>
<dbReference type="InterPro" id="IPR051621">
    <property type="entry name" value="T2SS_protein_J"/>
</dbReference>
<comment type="subcellular location">
    <subcellularLocation>
        <location evidence="1">Cell inner membrane</location>
        <topology evidence="1">Single-pass membrane protein</topology>
    </subcellularLocation>
</comment>
<dbReference type="RefSeq" id="WP_126757206.1">
    <property type="nucleotide sequence ID" value="NZ_PIPQ01000002.1"/>
</dbReference>
<dbReference type="GO" id="GO:0015627">
    <property type="term" value="C:type II protein secretion system complex"/>
    <property type="evidence" value="ECO:0007669"/>
    <property type="project" value="InterPro"/>
</dbReference>
<dbReference type="PANTHER" id="PTHR39583">
    <property type="entry name" value="TYPE II SECRETION SYSTEM PROTEIN J-RELATED"/>
    <property type="match status" value="1"/>
</dbReference>
<dbReference type="Pfam" id="PF11612">
    <property type="entry name" value="T2SSJ"/>
    <property type="match status" value="1"/>
</dbReference>
<dbReference type="InterPro" id="IPR045584">
    <property type="entry name" value="Pilin-like"/>
</dbReference>
<reference evidence="11 12" key="1">
    <citation type="journal article" date="2011" name="Front. Microbiol.">
        <title>Genomic signatures of strain selection and enhancement in Bacillus atrophaeus var. globigii, a historical biowarfare simulant.</title>
        <authorList>
            <person name="Gibbons H.S."/>
            <person name="Broomall S.M."/>
            <person name="McNew L.A."/>
            <person name="Daligault H."/>
            <person name="Chapman C."/>
            <person name="Bruce D."/>
            <person name="Karavis M."/>
            <person name="Krepps M."/>
            <person name="McGregor P.A."/>
            <person name="Hong C."/>
            <person name="Park K.H."/>
            <person name="Akmal A."/>
            <person name="Feldman A."/>
            <person name="Lin J.S."/>
            <person name="Chang W.E."/>
            <person name="Higgs B.W."/>
            <person name="Demirev P."/>
            <person name="Lindquist J."/>
            <person name="Liem A."/>
            <person name="Fochler E."/>
            <person name="Read T.D."/>
            <person name="Tapia R."/>
            <person name="Johnson S."/>
            <person name="Bishop-Lilly K.A."/>
            <person name="Detter C."/>
            <person name="Han C."/>
            <person name="Sozhamannan S."/>
            <person name="Rosenzweig C.N."/>
            <person name="Skowronski E.W."/>
        </authorList>
    </citation>
    <scope>NUCLEOTIDE SEQUENCE [LARGE SCALE GENOMIC DNA]</scope>
    <source>
        <strain evidence="11 12">AIT1</strain>
    </source>
</reference>
<evidence type="ECO:0000313" key="12">
    <source>
        <dbReference type="Proteomes" id="UP000286976"/>
    </source>
</evidence>
<dbReference type="InterPro" id="IPR012902">
    <property type="entry name" value="N_methyl_site"/>
</dbReference>
<evidence type="ECO:0000256" key="8">
    <source>
        <dbReference type="ARBA" id="ARBA00022989"/>
    </source>
</evidence>
<evidence type="ECO:0000256" key="2">
    <source>
        <dbReference type="ARBA" id="ARBA00011084"/>
    </source>
</evidence>
<dbReference type="InterPro" id="IPR010055">
    <property type="entry name" value="T2SS_protein-GspJ"/>
</dbReference>
<dbReference type="PROSITE" id="PS00409">
    <property type="entry name" value="PROKAR_NTER_METHYL"/>
    <property type="match status" value="1"/>
</dbReference>
<feature type="transmembrane region" description="Helical" evidence="10">
    <location>
        <begin position="12"/>
        <end position="38"/>
    </location>
</feature>
<keyword evidence="4" id="KW-1003">Cell membrane</keyword>
<evidence type="ECO:0000256" key="7">
    <source>
        <dbReference type="ARBA" id="ARBA00022692"/>
    </source>
</evidence>
<dbReference type="EMBL" id="PIPQ01000002">
    <property type="protein sequence ID" value="RUO42989.1"/>
    <property type="molecule type" value="Genomic_DNA"/>
</dbReference>
<evidence type="ECO:0000256" key="3">
    <source>
        <dbReference type="ARBA" id="ARBA00021539"/>
    </source>
</evidence>
<keyword evidence="7 10" id="KW-0812">Transmembrane</keyword>
<evidence type="ECO:0000256" key="5">
    <source>
        <dbReference type="ARBA" id="ARBA00022481"/>
    </source>
</evidence>
<dbReference type="SUPFAM" id="SSF54523">
    <property type="entry name" value="Pili subunits"/>
    <property type="match status" value="1"/>
</dbReference>
<comment type="caution">
    <text evidence="11">The sequence shown here is derived from an EMBL/GenBank/DDBJ whole genome shotgun (WGS) entry which is preliminary data.</text>
</comment>
<keyword evidence="12" id="KW-1185">Reference proteome</keyword>
<gene>
    <name evidence="11" type="primary">gspJ</name>
    <name evidence="11" type="ORF">CWE15_06195</name>
</gene>
<dbReference type="PANTHER" id="PTHR39583:SF2">
    <property type="entry name" value="TYPE II SECRETION SYSTEM PROTEIN J"/>
    <property type="match status" value="1"/>
</dbReference>
<dbReference type="NCBIfam" id="TIGR02532">
    <property type="entry name" value="IV_pilin_GFxxxE"/>
    <property type="match status" value="1"/>
</dbReference>
<evidence type="ECO:0000256" key="10">
    <source>
        <dbReference type="SAM" id="Phobius"/>
    </source>
</evidence>
<evidence type="ECO:0000256" key="4">
    <source>
        <dbReference type="ARBA" id="ARBA00022475"/>
    </source>
</evidence>
<dbReference type="GO" id="GO:0005886">
    <property type="term" value="C:plasma membrane"/>
    <property type="evidence" value="ECO:0007669"/>
    <property type="project" value="UniProtKB-SubCell"/>
</dbReference>
<proteinExistence type="inferred from homology"/>
<dbReference type="GO" id="GO:0015628">
    <property type="term" value="P:protein secretion by the type II secretion system"/>
    <property type="evidence" value="ECO:0007669"/>
    <property type="project" value="InterPro"/>
</dbReference>
<keyword evidence="9 10" id="KW-0472">Membrane</keyword>
<name>A0A432X7Z2_9GAMM</name>
<dbReference type="Pfam" id="PF07963">
    <property type="entry name" value="N_methyl"/>
    <property type="match status" value="1"/>
</dbReference>
<accession>A0A432X7Z2</accession>
<evidence type="ECO:0000256" key="1">
    <source>
        <dbReference type="ARBA" id="ARBA00004377"/>
    </source>
</evidence>
<keyword evidence="6" id="KW-0997">Cell inner membrane</keyword>
<evidence type="ECO:0000256" key="6">
    <source>
        <dbReference type="ARBA" id="ARBA00022519"/>
    </source>
</evidence>
<dbReference type="Gene3D" id="3.10.610.10">
    <property type="entry name" value="GSPII I/J protein-like"/>
    <property type="match status" value="1"/>
</dbReference>
<keyword evidence="8 10" id="KW-1133">Transmembrane helix</keyword>
<organism evidence="11 12">
    <name type="scientific">Aliidiomarina taiwanensis</name>
    <dbReference type="NCBI Taxonomy" id="946228"/>
    <lineage>
        <taxon>Bacteria</taxon>
        <taxon>Pseudomonadati</taxon>
        <taxon>Pseudomonadota</taxon>
        <taxon>Gammaproteobacteria</taxon>
        <taxon>Alteromonadales</taxon>
        <taxon>Idiomarinaceae</taxon>
        <taxon>Aliidiomarina</taxon>
    </lineage>
</organism>
<evidence type="ECO:0000313" key="11">
    <source>
        <dbReference type="EMBL" id="RUO42989.1"/>
    </source>
</evidence>
<dbReference type="AlphaFoldDB" id="A0A432X7Z2"/>
<evidence type="ECO:0000256" key="9">
    <source>
        <dbReference type="ARBA" id="ARBA00023136"/>
    </source>
</evidence>
<dbReference type="NCBIfam" id="TIGR01711">
    <property type="entry name" value="gspJ"/>
    <property type="match status" value="1"/>
</dbReference>